<dbReference type="SMART" id="SM00355">
    <property type="entry name" value="ZnF_C2H2"/>
    <property type="match status" value="3"/>
</dbReference>
<dbReference type="Pfam" id="PF07776">
    <property type="entry name" value="zf-AD"/>
    <property type="match status" value="1"/>
</dbReference>
<organism evidence="10 11">
    <name type="scientific">Culex pipiens pipiens</name>
    <name type="common">Northern house mosquito</name>
    <dbReference type="NCBI Taxonomy" id="38569"/>
    <lineage>
        <taxon>Eukaryota</taxon>
        <taxon>Metazoa</taxon>
        <taxon>Ecdysozoa</taxon>
        <taxon>Arthropoda</taxon>
        <taxon>Hexapoda</taxon>
        <taxon>Insecta</taxon>
        <taxon>Pterygota</taxon>
        <taxon>Neoptera</taxon>
        <taxon>Endopterygota</taxon>
        <taxon>Diptera</taxon>
        <taxon>Nematocera</taxon>
        <taxon>Culicoidea</taxon>
        <taxon>Culicidae</taxon>
        <taxon>Culicinae</taxon>
        <taxon>Culicini</taxon>
        <taxon>Culex</taxon>
        <taxon>Culex</taxon>
    </lineage>
</organism>
<evidence type="ECO:0000256" key="6">
    <source>
        <dbReference type="PROSITE-ProRule" id="PRU01263"/>
    </source>
</evidence>
<dbReference type="Gene3D" id="3.30.160.60">
    <property type="entry name" value="Classic Zinc Finger"/>
    <property type="match status" value="1"/>
</dbReference>
<dbReference type="PANTHER" id="PTHR24408">
    <property type="entry name" value="ZINC FINGER PROTEIN"/>
    <property type="match status" value="1"/>
</dbReference>
<evidence type="ECO:0000256" key="7">
    <source>
        <dbReference type="SAM" id="MobiDB-lite"/>
    </source>
</evidence>
<dbReference type="PROSITE" id="PS51915">
    <property type="entry name" value="ZAD"/>
    <property type="match status" value="1"/>
</dbReference>
<evidence type="ECO:0000256" key="1">
    <source>
        <dbReference type="ARBA" id="ARBA00022723"/>
    </source>
</evidence>
<feature type="compositionally biased region" description="Polar residues" evidence="7">
    <location>
        <begin position="219"/>
        <end position="244"/>
    </location>
</feature>
<dbReference type="InterPro" id="IPR012934">
    <property type="entry name" value="Znf_AD"/>
</dbReference>
<accession>A0ABD1DHB4</accession>
<reference evidence="10 11" key="1">
    <citation type="submission" date="2024-05" db="EMBL/GenBank/DDBJ databases">
        <title>Culex pipiens pipiens assembly and annotation.</title>
        <authorList>
            <person name="Alout H."/>
            <person name="Durand T."/>
        </authorList>
    </citation>
    <scope>NUCLEOTIDE SEQUENCE [LARGE SCALE GENOMIC DNA]</scope>
    <source>
        <strain evidence="10">HA-2024</strain>
        <tissue evidence="10">Whole body</tissue>
    </source>
</reference>
<dbReference type="Gene3D" id="3.40.1800.20">
    <property type="match status" value="1"/>
</dbReference>
<evidence type="ECO:0000313" key="10">
    <source>
        <dbReference type="EMBL" id="KAL1397814.1"/>
    </source>
</evidence>
<dbReference type="AlphaFoldDB" id="A0ABD1DHB4"/>
<dbReference type="Proteomes" id="UP001562425">
    <property type="component" value="Unassembled WGS sequence"/>
</dbReference>
<sequence length="405" mass="46440">MQTVGDVPTNNPATYCRLCFSQTKVVPIFPLGTHNHNQKLIQQVYQWTGVQISYQEDFTCAICWKCTLTLEEFQRFCDRCRKSDWVIKQKRSEGNGRKDHPPAGQQQQQQQTNHENNAPNQMDDRRFGYPLYPLMQPALGYEFRLTNVDPRDRSHAATDPTRAMVRSHNEATAGHVTKTESRIDIDTEFKHVLPVERLPEELVNMLDLPATSSKRQHHSSNGTTNSATIASNDGSTPPKVRSTQYQKIVESGGVKCPICKKPYTTDKNLKKHLRLHTLSLPFSCVECGAKFSERRDYQKHQERFHGPNATASVSEIFHCEFCSRVFTRQRDLTKHLRLFHEPPEDIKICQCQSAKKKEKFCFPIRIASLFTLHVGPSISGTGYFDRRSVPLVSYVYHLTKVKQDG</sequence>
<dbReference type="EMBL" id="JBEHCU010006134">
    <property type="protein sequence ID" value="KAL1397814.1"/>
    <property type="molecule type" value="Genomic_DNA"/>
</dbReference>
<proteinExistence type="predicted"/>
<feature type="binding site" evidence="6">
    <location>
        <position position="66"/>
    </location>
    <ligand>
        <name>Zn(2+)</name>
        <dbReference type="ChEBI" id="CHEBI:29105"/>
    </ligand>
</feature>
<dbReference type="PANTHER" id="PTHR24408:SF64">
    <property type="entry name" value="LINKING IMMUNITY AND METABOLISM-RELATED"/>
    <property type="match status" value="1"/>
</dbReference>
<dbReference type="InterPro" id="IPR036236">
    <property type="entry name" value="Znf_C2H2_sf"/>
</dbReference>
<feature type="domain" description="C2H2-type" evidence="8">
    <location>
        <begin position="254"/>
        <end position="281"/>
    </location>
</feature>
<keyword evidence="1 6" id="KW-0479">Metal-binding</keyword>
<evidence type="ECO:0000259" key="9">
    <source>
        <dbReference type="PROSITE" id="PS51915"/>
    </source>
</evidence>
<feature type="domain" description="C2H2-type" evidence="8">
    <location>
        <begin position="317"/>
        <end position="345"/>
    </location>
</feature>
<dbReference type="PROSITE" id="PS00028">
    <property type="entry name" value="ZINC_FINGER_C2H2_1"/>
    <property type="match status" value="3"/>
</dbReference>
<keyword evidence="2" id="KW-0677">Repeat</keyword>
<dbReference type="PROSITE" id="PS50157">
    <property type="entry name" value="ZINC_FINGER_C2H2_2"/>
    <property type="match status" value="3"/>
</dbReference>
<feature type="region of interest" description="Disordered" evidence="7">
    <location>
        <begin position="91"/>
        <end position="128"/>
    </location>
</feature>
<evidence type="ECO:0000313" key="11">
    <source>
        <dbReference type="Proteomes" id="UP001562425"/>
    </source>
</evidence>
<dbReference type="GO" id="GO:0008270">
    <property type="term" value="F:zinc ion binding"/>
    <property type="evidence" value="ECO:0007669"/>
    <property type="project" value="UniProtKB-UniRule"/>
</dbReference>
<dbReference type="Pfam" id="PF00096">
    <property type="entry name" value="zf-C2H2"/>
    <property type="match status" value="3"/>
</dbReference>
<evidence type="ECO:0000259" key="8">
    <source>
        <dbReference type="PROSITE" id="PS50157"/>
    </source>
</evidence>
<keyword evidence="4 6" id="KW-0862">Zinc</keyword>
<dbReference type="SUPFAM" id="SSF57716">
    <property type="entry name" value="Glucocorticoid receptor-like (DNA-binding domain)"/>
    <property type="match status" value="1"/>
</dbReference>
<protein>
    <submittedName>
        <fullName evidence="10">Uncharacterized protein</fullName>
    </submittedName>
</protein>
<feature type="domain" description="ZAD" evidence="9">
    <location>
        <begin position="14"/>
        <end position="90"/>
    </location>
</feature>
<evidence type="ECO:0000256" key="4">
    <source>
        <dbReference type="ARBA" id="ARBA00022833"/>
    </source>
</evidence>
<keyword evidence="11" id="KW-1185">Reference proteome</keyword>
<feature type="region of interest" description="Disordered" evidence="7">
    <location>
        <begin position="211"/>
        <end position="244"/>
    </location>
</feature>
<gene>
    <name evidence="10" type="ORF">pipiens_009457</name>
</gene>
<dbReference type="InterPro" id="IPR013087">
    <property type="entry name" value="Znf_C2H2_type"/>
</dbReference>
<name>A0ABD1DHB4_CULPP</name>
<evidence type="ECO:0000256" key="2">
    <source>
        <dbReference type="ARBA" id="ARBA00022737"/>
    </source>
</evidence>
<evidence type="ECO:0000256" key="5">
    <source>
        <dbReference type="PROSITE-ProRule" id="PRU00042"/>
    </source>
</evidence>
<dbReference type="SMART" id="SM00868">
    <property type="entry name" value="zf-AD"/>
    <property type="match status" value="1"/>
</dbReference>
<feature type="domain" description="C2H2-type" evidence="8">
    <location>
        <begin position="282"/>
        <end position="310"/>
    </location>
</feature>
<feature type="binding site" evidence="6">
    <location>
        <position position="63"/>
    </location>
    <ligand>
        <name>Zn(2+)</name>
        <dbReference type="ChEBI" id="CHEBI:29105"/>
    </ligand>
</feature>
<evidence type="ECO:0000256" key="3">
    <source>
        <dbReference type="ARBA" id="ARBA00022771"/>
    </source>
</evidence>
<dbReference type="SUPFAM" id="SSF57667">
    <property type="entry name" value="beta-beta-alpha zinc fingers"/>
    <property type="match status" value="1"/>
</dbReference>
<feature type="binding site" evidence="6">
    <location>
        <position position="16"/>
    </location>
    <ligand>
        <name>Zn(2+)</name>
        <dbReference type="ChEBI" id="CHEBI:29105"/>
    </ligand>
</feature>
<feature type="compositionally biased region" description="Basic and acidic residues" evidence="7">
    <location>
        <begin position="91"/>
        <end position="101"/>
    </location>
</feature>
<keyword evidence="3 5" id="KW-0863">Zinc-finger</keyword>
<comment type="caution">
    <text evidence="10">The sequence shown here is derived from an EMBL/GenBank/DDBJ whole genome shotgun (WGS) entry which is preliminary data.</text>
</comment>
<feature type="binding site" evidence="6">
    <location>
        <position position="19"/>
    </location>
    <ligand>
        <name>Zn(2+)</name>
        <dbReference type="ChEBI" id="CHEBI:29105"/>
    </ligand>
</feature>